<evidence type="ECO:0000256" key="2">
    <source>
        <dbReference type="ARBA" id="ARBA00022448"/>
    </source>
</evidence>
<dbReference type="InterPro" id="IPR004841">
    <property type="entry name" value="AA-permease/SLC12A_dom"/>
</dbReference>
<feature type="transmembrane region" description="Helical" evidence="7">
    <location>
        <begin position="248"/>
        <end position="273"/>
    </location>
</feature>
<feature type="domain" description="Amino acid permease/ SLC12A" evidence="8">
    <location>
        <begin position="30"/>
        <end position="456"/>
    </location>
</feature>
<reference evidence="10" key="1">
    <citation type="journal article" date="2019" name="Int. J. Syst. Evol. Microbiol.">
        <title>The Global Catalogue of Microorganisms (GCM) 10K type strain sequencing project: providing services to taxonomists for standard genome sequencing and annotation.</title>
        <authorList>
            <consortium name="The Broad Institute Genomics Platform"/>
            <consortium name="The Broad Institute Genome Sequencing Center for Infectious Disease"/>
            <person name="Wu L."/>
            <person name="Ma J."/>
        </authorList>
    </citation>
    <scope>NUCLEOTIDE SEQUENCE [LARGE SCALE GENOMIC DNA]</scope>
    <source>
        <strain evidence="10">CGMCC 4.7643</strain>
    </source>
</reference>
<dbReference type="EMBL" id="JBHUKU010000021">
    <property type="protein sequence ID" value="MFD2463446.1"/>
    <property type="molecule type" value="Genomic_DNA"/>
</dbReference>
<accession>A0ABW5GRH4</accession>
<keyword evidence="6 7" id="KW-0472">Membrane</keyword>
<dbReference type="PANTHER" id="PTHR43495:SF5">
    <property type="entry name" value="GAMMA-AMINOBUTYRIC ACID PERMEASE"/>
    <property type="match status" value="1"/>
</dbReference>
<comment type="subcellular location">
    <subcellularLocation>
        <location evidence="1">Membrane</location>
        <topology evidence="1">Multi-pass membrane protein</topology>
    </subcellularLocation>
</comment>
<evidence type="ECO:0000313" key="10">
    <source>
        <dbReference type="Proteomes" id="UP001597419"/>
    </source>
</evidence>
<evidence type="ECO:0000259" key="8">
    <source>
        <dbReference type="Pfam" id="PF00324"/>
    </source>
</evidence>
<feature type="transmembrane region" description="Helical" evidence="7">
    <location>
        <begin position="31"/>
        <end position="52"/>
    </location>
</feature>
<organism evidence="9 10">
    <name type="scientific">Amycolatopsis samaneae</name>
    <dbReference type="NCBI Taxonomy" id="664691"/>
    <lineage>
        <taxon>Bacteria</taxon>
        <taxon>Bacillati</taxon>
        <taxon>Actinomycetota</taxon>
        <taxon>Actinomycetes</taxon>
        <taxon>Pseudonocardiales</taxon>
        <taxon>Pseudonocardiaceae</taxon>
        <taxon>Amycolatopsis</taxon>
    </lineage>
</organism>
<feature type="transmembrane region" description="Helical" evidence="7">
    <location>
        <begin position="210"/>
        <end position="236"/>
    </location>
</feature>
<feature type="transmembrane region" description="Helical" evidence="7">
    <location>
        <begin position="139"/>
        <end position="156"/>
    </location>
</feature>
<feature type="transmembrane region" description="Helical" evidence="7">
    <location>
        <begin position="58"/>
        <end position="77"/>
    </location>
</feature>
<dbReference type="PANTHER" id="PTHR43495">
    <property type="entry name" value="GABA PERMEASE"/>
    <property type="match status" value="1"/>
</dbReference>
<evidence type="ECO:0000313" key="9">
    <source>
        <dbReference type="EMBL" id="MFD2463446.1"/>
    </source>
</evidence>
<keyword evidence="3 7" id="KW-0812">Transmembrane</keyword>
<comment type="caution">
    <text evidence="9">The sequence shown here is derived from an EMBL/GenBank/DDBJ whole genome shotgun (WGS) entry which is preliminary data.</text>
</comment>
<feature type="transmembrane region" description="Helical" evidence="7">
    <location>
        <begin position="285"/>
        <end position="313"/>
    </location>
</feature>
<feature type="transmembrane region" description="Helical" evidence="7">
    <location>
        <begin position="444"/>
        <end position="463"/>
    </location>
</feature>
<evidence type="ECO:0000256" key="1">
    <source>
        <dbReference type="ARBA" id="ARBA00004141"/>
    </source>
</evidence>
<protein>
    <submittedName>
        <fullName evidence="9">Amino acid permease</fullName>
    </submittedName>
</protein>
<feature type="transmembrane region" description="Helical" evidence="7">
    <location>
        <begin position="345"/>
        <end position="366"/>
    </location>
</feature>
<proteinExistence type="predicted"/>
<dbReference type="RefSeq" id="WP_345400216.1">
    <property type="nucleotide sequence ID" value="NZ_BAABHG010000011.1"/>
</dbReference>
<evidence type="ECO:0000256" key="6">
    <source>
        <dbReference type="ARBA" id="ARBA00023136"/>
    </source>
</evidence>
<evidence type="ECO:0000256" key="5">
    <source>
        <dbReference type="ARBA" id="ARBA00022989"/>
    </source>
</evidence>
<feature type="transmembrane region" description="Helical" evidence="7">
    <location>
        <begin position="98"/>
        <end position="119"/>
    </location>
</feature>
<keyword evidence="5 7" id="KW-1133">Transmembrane helix</keyword>
<feature type="transmembrane region" description="Helical" evidence="7">
    <location>
        <begin position="168"/>
        <end position="190"/>
    </location>
</feature>
<dbReference type="Gene3D" id="1.20.1740.10">
    <property type="entry name" value="Amino acid/polyamine transporter I"/>
    <property type="match status" value="1"/>
</dbReference>
<dbReference type="PIRSF" id="PIRSF006060">
    <property type="entry name" value="AA_transporter"/>
    <property type="match status" value="1"/>
</dbReference>
<feature type="transmembrane region" description="Helical" evidence="7">
    <location>
        <begin position="414"/>
        <end position="438"/>
    </location>
</feature>
<feature type="transmembrane region" description="Helical" evidence="7">
    <location>
        <begin position="372"/>
        <end position="393"/>
    </location>
</feature>
<dbReference type="Pfam" id="PF00324">
    <property type="entry name" value="AA_permease"/>
    <property type="match status" value="1"/>
</dbReference>
<name>A0ABW5GRH4_9PSEU</name>
<keyword evidence="2" id="KW-0813">Transport</keyword>
<gene>
    <name evidence="9" type="ORF">ACFSYJ_32875</name>
</gene>
<sequence>MADLITGNQNQATAVDDTASSRSKKLRSRHITMITLGGIIGASLFVGSGNVVRSVGPAAVVSYLIGGLLVFLVMRMLGEMAAARPAIGSFMEYARAGLGEWAGYLVGWLYWYYWLGVIAFETVVGGSTLHGWFPAVPQWAFSVALLLFFTATNLFSARSFGEIEYWLAGIKVATIVVFLAVGTLFAFGLWPKAHFAIPNLWTHGGFTPNGWWPVLSGVAIVVCSYFGTEIAVMAAAESDDPAKGIRKAVTAVIWRILLFFVGAVLLIATVVPWNELPDPDKEGPFAHAFTLFGLPGAGLVMSAVVLTAACSVLNSGLYSAGRMFSALAEQGLAPRLVARKGKSGAPTVAVLTSTVGGFVAVVVNFLAPDAGILDFILNSAGIVALFVYAFITFTQLRTRNRMTPEERARLKLRMWFHPWLGILAVTAIVVIIVVMLVTDDKARTQVYTSVLSLVVIAVFWPLVRRSLHRRKTSEAAPAPAGQES</sequence>
<evidence type="ECO:0000256" key="4">
    <source>
        <dbReference type="ARBA" id="ARBA00022970"/>
    </source>
</evidence>
<dbReference type="Proteomes" id="UP001597419">
    <property type="component" value="Unassembled WGS sequence"/>
</dbReference>
<keyword evidence="10" id="KW-1185">Reference proteome</keyword>
<evidence type="ECO:0000256" key="3">
    <source>
        <dbReference type="ARBA" id="ARBA00022692"/>
    </source>
</evidence>
<evidence type="ECO:0000256" key="7">
    <source>
        <dbReference type="SAM" id="Phobius"/>
    </source>
</evidence>
<keyword evidence="4" id="KW-0029">Amino-acid transport</keyword>